<name>A0A1I0DPT7_THASX</name>
<keyword evidence="3" id="KW-0238">DNA-binding</keyword>
<dbReference type="GO" id="GO:0006351">
    <property type="term" value="P:DNA-templated transcription"/>
    <property type="evidence" value="ECO:0007669"/>
    <property type="project" value="TreeGrafter"/>
</dbReference>
<dbReference type="CDD" id="cd08432">
    <property type="entry name" value="PBP2_GcdR_TrpI_HvrB_AmpR_like"/>
    <property type="match status" value="1"/>
</dbReference>
<dbReference type="InterPro" id="IPR036390">
    <property type="entry name" value="WH_DNA-bd_sf"/>
</dbReference>
<sequence>MRKIPPLNALKYFEATARNGSFHGAAEELCVSVSAISHQIKQLESYMNVELFHRHARTIELTETSKKYYPIIRDALDRISDGTLAILKPQDSNNITVQLYSTIAIRWLIPRLPDFQQKHPEINVRLHTSHEDVDFMHSDVDACIKIGGNTLPELDYCYLFTSELFPVCSPRLLEEKPELKQVEELKNETILQVYPSKHDWPIWLENAGIEGIDPDSGLQFDSYDHALTTALQGMGVSMGMQPYIANEIASGMLVELYPELRTMHTSAWYFVCRKEKSHLKKIKVFQQWLIEQVTNDPQLSPLRNP</sequence>
<proteinExistence type="inferred from homology"/>
<dbReference type="PANTHER" id="PTHR30537">
    <property type="entry name" value="HTH-TYPE TRANSCRIPTIONAL REGULATOR"/>
    <property type="match status" value="1"/>
</dbReference>
<dbReference type="InterPro" id="IPR000847">
    <property type="entry name" value="LysR_HTH_N"/>
</dbReference>
<gene>
    <name evidence="6" type="ORF">SAMN05660429_01584</name>
</gene>
<organism evidence="6 7">
    <name type="scientific">Thalassotalea agarivorans</name>
    <name type="common">Thalassomonas agarivorans</name>
    <dbReference type="NCBI Taxonomy" id="349064"/>
    <lineage>
        <taxon>Bacteria</taxon>
        <taxon>Pseudomonadati</taxon>
        <taxon>Pseudomonadota</taxon>
        <taxon>Gammaproteobacteria</taxon>
        <taxon>Alteromonadales</taxon>
        <taxon>Colwelliaceae</taxon>
        <taxon>Thalassotalea</taxon>
    </lineage>
</organism>
<dbReference type="Gene3D" id="1.10.10.10">
    <property type="entry name" value="Winged helix-like DNA-binding domain superfamily/Winged helix DNA-binding domain"/>
    <property type="match status" value="1"/>
</dbReference>
<keyword evidence="7" id="KW-1185">Reference proteome</keyword>
<feature type="domain" description="HTH lysR-type" evidence="5">
    <location>
        <begin position="5"/>
        <end position="62"/>
    </location>
</feature>
<dbReference type="EMBL" id="FOHK01000006">
    <property type="protein sequence ID" value="SET33749.1"/>
    <property type="molecule type" value="Genomic_DNA"/>
</dbReference>
<dbReference type="SUPFAM" id="SSF53850">
    <property type="entry name" value="Periplasmic binding protein-like II"/>
    <property type="match status" value="1"/>
</dbReference>
<evidence type="ECO:0000256" key="2">
    <source>
        <dbReference type="ARBA" id="ARBA00023015"/>
    </source>
</evidence>
<dbReference type="InterPro" id="IPR058163">
    <property type="entry name" value="LysR-type_TF_proteobact-type"/>
</dbReference>
<dbReference type="FunFam" id="1.10.10.10:FF:000001">
    <property type="entry name" value="LysR family transcriptional regulator"/>
    <property type="match status" value="1"/>
</dbReference>
<reference evidence="6 7" key="1">
    <citation type="submission" date="2016-10" db="EMBL/GenBank/DDBJ databases">
        <authorList>
            <person name="de Groot N.N."/>
        </authorList>
    </citation>
    <scope>NUCLEOTIDE SEQUENCE [LARGE SCALE GENOMIC DNA]</scope>
    <source>
        <strain evidence="6 7">DSM 19706</strain>
    </source>
</reference>
<evidence type="ECO:0000256" key="3">
    <source>
        <dbReference type="ARBA" id="ARBA00023125"/>
    </source>
</evidence>
<accession>A0A1I0DPT7</accession>
<protein>
    <submittedName>
        <fullName evidence="6">LysR family transcriptional regulator, glycine cleavage system transcriptional activator</fullName>
    </submittedName>
</protein>
<evidence type="ECO:0000313" key="7">
    <source>
        <dbReference type="Proteomes" id="UP000199308"/>
    </source>
</evidence>
<dbReference type="InterPro" id="IPR005119">
    <property type="entry name" value="LysR_subst-bd"/>
</dbReference>
<dbReference type="Pfam" id="PF00126">
    <property type="entry name" value="HTH_1"/>
    <property type="match status" value="1"/>
</dbReference>
<evidence type="ECO:0000256" key="4">
    <source>
        <dbReference type="ARBA" id="ARBA00023163"/>
    </source>
</evidence>
<dbReference type="Pfam" id="PF03466">
    <property type="entry name" value="LysR_substrate"/>
    <property type="match status" value="1"/>
</dbReference>
<evidence type="ECO:0000256" key="1">
    <source>
        <dbReference type="ARBA" id="ARBA00009437"/>
    </source>
</evidence>
<dbReference type="OrthoDB" id="5877876at2"/>
<dbReference type="PANTHER" id="PTHR30537:SF74">
    <property type="entry name" value="HTH-TYPE TRANSCRIPTIONAL REGULATOR TRPI"/>
    <property type="match status" value="1"/>
</dbReference>
<dbReference type="InterPro" id="IPR036388">
    <property type="entry name" value="WH-like_DNA-bd_sf"/>
</dbReference>
<dbReference type="RefSeq" id="WP_093329054.1">
    <property type="nucleotide sequence ID" value="NZ_AP027363.1"/>
</dbReference>
<dbReference type="STRING" id="349064.SAMN05660429_01584"/>
<keyword evidence="2" id="KW-0805">Transcription regulation</keyword>
<dbReference type="PROSITE" id="PS50931">
    <property type="entry name" value="HTH_LYSR"/>
    <property type="match status" value="1"/>
</dbReference>
<evidence type="ECO:0000259" key="5">
    <source>
        <dbReference type="PROSITE" id="PS50931"/>
    </source>
</evidence>
<dbReference type="GO" id="GO:0003700">
    <property type="term" value="F:DNA-binding transcription factor activity"/>
    <property type="evidence" value="ECO:0007669"/>
    <property type="project" value="InterPro"/>
</dbReference>
<dbReference type="SUPFAM" id="SSF46785">
    <property type="entry name" value="Winged helix' DNA-binding domain"/>
    <property type="match status" value="1"/>
</dbReference>
<dbReference type="Proteomes" id="UP000199308">
    <property type="component" value="Unassembled WGS sequence"/>
</dbReference>
<dbReference type="Gene3D" id="3.40.190.10">
    <property type="entry name" value="Periplasmic binding protein-like II"/>
    <property type="match status" value="2"/>
</dbReference>
<comment type="similarity">
    <text evidence="1">Belongs to the LysR transcriptional regulatory family.</text>
</comment>
<evidence type="ECO:0000313" key="6">
    <source>
        <dbReference type="EMBL" id="SET33749.1"/>
    </source>
</evidence>
<dbReference type="GO" id="GO:0043565">
    <property type="term" value="F:sequence-specific DNA binding"/>
    <property type="evidence" value="ECO:0007669"/>
    <property type="project" value="TreeGrafter"/>
</dbReference>
<keyword evidence="4" id="KW-0804">Transcription</keyword>
<dbReference type="AlphaFoldDB" id="A0A1I0DPT7"/>
<dbReference type="NCBIfam" id="NF008352">
    <property type="entry name" value="PRK11139.1"/>
    <property type="match status" value="1"/>
</dbReference>